<dbReference type="EMBL" id="JAUFPN010000183">
    <property type="protein sequence ID" value="MDN3566833.1"/>
    <property type="molecule type" value="Genomic_DNA"/>
</dbReference>
<accession>A0ABT8ABC4</accession>
<dbReference type="RefSeq" id="WP_290318792.1">
    <property type="nucleotide sequence ID" value="NZ_JAUFPN010000183.1"/>
</dbReference>
<dbReference type="InterPro" id="IPR036188">
    <property type="entry name" value="FAD/NAD-bd_sf"/>
</dbReference>
<reference evidence="2" key="1">
    <citation type="journal article" date="2019" name="Int. J. Syst. Evol. Microbiol.">
        <title>The Global Catalogue of Microorganisms (GCM) 10K type strain sequencing project: providing services to taxonomists for standard genome sequencing and annotation.</title>
        <authorList>
            <consortium name="The Broad Institute Genomics Platform"/>
            <consortium name="The Broad Institute Genome Sequencing Center for Infectious Disease"/>
            <person name="Wu L."/>
            <person name="Ma J."/>
        </authorList>
    </citation>
    <scope>NUCLEOTIDE SEQUENCE [LARGE SCALE GENOMIC DNA]</scope>
    <source>
        <strain evidence="2">CECT 7131</strain>
    </source>
</reference>
<dbReference type="Pfam" id="PF13450">
    <property type="entry name" value="NAD_binding_8"/>
    <property type="match status" value="1"/>
</dbReference>
<name>A0ABT8ABC4_9PROT</name>
<evidence type="ECO:0000313" key="1">
    <source>
        <dbReference type="EMBL" id="MDN3566833.1"/>
    </source>
</evidence>
<dbReference type="SUPFAM" id="SSF51905">
    <property type="entry name" value="FAD/NAD(P)-binding domain"/>
    <property type="match status" value="1"/>
</dbReference>
<dbReference type="PANTHER" id="PTHR21197:SF0">
    <property type="entry name" value="UDP-GALACTOPYRANOSE MUTASE"/>
    <property type="match status" value="1"/>
</dbReference>
<dbReference type="Gene3D" id="3.50.50.60">
    <property type="entry name" value="FAD/NAD(P)-binding domain"/>
    <property type="match status" value="1"/>
</dbReference>
<evidence type="ECO:0000313" key="2">
    <source>
        <dbReference type="Proteomes" id="UP001529369"/>
    </source>
</evidence>
<dbReference type="PANTHER" id="PTHR21197">
    <property type="entry name" value="UDP-GALACTOPYRANOSE MUTASE"/>
    <property type="match status" value="1"/>
</dbReference>
<keyword evidence="2" id="KW-1185">Reference proteome</keyword>
<protein>
    <submittedName>
        <fullName evidence="1">FAD-dependent oxidoreductase</fullName>
    </submittedName>
</protein>
<organism evidence="1 2">
    <name type="scientific">Paeniroseomonas aquatica</name>
    <dbReference type="NCBI Taxonomy" id="373043"/>
    <lineage>
        <taxon>Bacteria</taxon>
        <taxon>Pseudomonadati</taxon>
        <taxon>Pseudomonadota</taxon>
        <taxon>Alphaproteobacteria</taxon>
        <taxon>Acetobacterales</taxon>
        <taxon>Acetobacteraceae</taxon>
        <taxon>Paeniroseomonas</taxon>
    </lineage>
</organism>
<comment type="caution">
    <text evidence="1">The sequence shown here is derived from an EMBL/GenBank/DDBJ whole genome shotgun (WGS) entry which is preliminary data.</text>
</comment>
<gene>
    <name evidence="1" type="ORF">QWZ14_20850</name>
</gene>
<dbReference type="Proteomes" id="UP001529369">
    <property type="component" value="Unassembled WGS sequence"/>
</dbReference>
<sequence>MSATAATNRCDAIVLGAGISGLVSASVLLNQGCCRVIIVEEYAHVGGNHIDWSSGDYTFDIGSLIFQDDSPLLQHFPELLEHYVPIEPSWSRLIPQGIVTDYPISVKDDILAAGPVEISRILGSVLYARLFRRTMRNAKEFAQYWIGDRLLQRSGLDSYMTRFYGVPSDQIGIELARKRMGWISEHSSLRAVLARLVRSKPSPLPSNRQLARPREGFGKLYGIAAAQLAARGATIVTSARMQRLERRSDGFCLSLDDGAILADRVISTIPIPKIEGLCGLPTSDNLQTITLLTLYFSFSGDRGFAESILYNFSYEGAWKRLTVYSDFYGRAGNREYFAVEVISTHINGIVADAEQDFRNHVTANRLFTGDLILEGHQFLENAYPIYRGRADLEALKAIKVLKDWGIESFGRHGGFNYQPTARVSTLEAEAALQRSDVRRQGHLEHLTWIMREG</sequence>
<proteinExistence type="predicted"/>